<evidence type="ECO:0000313" key="11">
    <source>
        <dbReference type="EMBL" id="RHC88601.1"/>
    </source>
</evidence>
<dbReference type="GO" id="GO:0009279">
    <property type="term" value="C:cell outer membrane"/>
    <property type="evidence" value="ECO:0007669"/>
    <property type="project" value="UniProtKB-SubCell"/>
</dbReference>
<dbReference type="Proteomes" id="UP001055114">
    <property type="component" value="Unassembled WGS sequence"/>
</dbReference>
<dbReference type="InterPro" id="IPR033985">
    <property type="entry name" value="SusD-like_N"/>
</dbReference>
<dbReference type="InterPro" id="IPR011990">
    <property type="entry name" value="TPR-like_helical_dom_sf"/>
</dbReference>
<dbReference type="EMBL" id="QRKC01000001">
    <property type="protein sequence ID" value="RHH80144.1"/>
    <property type="molecule type" value="Genomic_DNA"/>
</dbReference>
<evidence type="ECO:0000259" key="8">
    <source>
        <dbReference type="Pfam" id="PF14322"/>
    </source>
</evidence>
<gene>
    <name evidence="9" type="ORF">CE91St3_21340</name>
    <name evidence="12" type="ORF">DW191_03195</name>
    <name evidence="11" type="ORF">DW828_04440</name>
    <name evidence="10" type="ORF">DW986_11230</name>
</gene>
<feature type="domain" description="SusD-like N-terminal" evidence="8">
    <location>
        <begin position="20"/>
        <end position="193"/>
    </location>
</feature>
<name>A0A3R6LCR7_9BACT</name>
<evidence type="ECO:0000256" key="4">
    <source>
        <dbReference type="ARBA" id="ARBA00023136"/>
    </source>
</evidence>
<dbReference type="Proteomes" id="UP000283732">
    <property type="component" value="Unassembled WGS sequence"/>
</dbReference>
<feature type="signal peptide" evidence="6">
    <location>
        <begin position="1"/>
        <end position="18"/>
    </location>
</feature>
<dbReference type="OrthoDB" id="5694214at2"/>
<dbReference type="AlphaFoldDB" id="A0A3R6LCR7"/>
<evidence type="ECO:0000259" key="7">
    <source>
        <dbReference type="Pfam" id="PF07980"/>
    </source>
</evidence>
<dbReference type="Gene3D" id="1.25.40.390">
    <property type="match status" value="1"/>
</dbReference>
<evidence type="ECO:0000256" key="1">
    <source>
        <dbReference type="ARBA" id="ARBA00004442"/>
    </source>
</evidence>
<evidence type="ECO:0000313" key="15">
    <source>
        <dbReference type="Proteomes" id="UP000286260"/>
    </source>
</evidence>
<evidence type="ECO:0000313" key="12">
    <source>
        <dbReference type="EMBL" id="RHH80144.1"/>
    </source>
</evidence>
<evidence type="ECO:0000313" key="9">
    <source>
        <dbReference type="EMBL" id="GKH72271.1"/>
    </source>
</evidence>
<evidence type="ECO:0000256" key="6">
    <source>
        <dbReference type="SAM" id="SignalP"/>
    </source>
</evidence>
<comment type="subcellular location">
    <subcellularLocation>
        <location evidence="1">Cell outer membrane</location>
    </subcellularLocation>
</comment>
<evidence type="ECO:0000256" key="5">
    <source>
        <dbReference type="ARBA" id="ARBA00023237"/>
    </source>
</evidence>
<dbReference type="InterPro" id="IPR012944">
    <property type="entry name" value="SusD_RagB_dom"/>
</dbReference>
<feature type="chain" id="PRO_5042366392" evidence="6">
    <location>
        <begin position="19"/>
        <end position="571"/>
    </location>
</feature>
<dbReference type="EMBL" id="QSEF01000014">
    <property type="protein sequence ID" value="RGZ47372.1"/>
    <property type="molecule type" value="Genomic_DNA"/>
</dbReference>
<accession>A0A3R6LCR7</accession>
<reference evidence="13 14" key="1">
    <citation type="submission" date="2018-08" db="EMBL/GenBank/DDBJ databases">
        <title>A genome reference for cultivated species of the human gut microbiota.</title>
        <authorList>
            <person name="Zou Y."/>
            <person name="Xue W."/>
            <person name="Luo G."/>
        </authorList>
    </citation>
    <scope>NUCLEOTIDE SEQUENCE [LARGE SCALE GENOMIC DNA]</scope>
    <source>
        <strain evidence="12 13">AM16-50</strain>
        <strain evidence="11 15">AM34-17</strain>
        <strain evidence="10 14">AM50-15</strain>
    </source>
</reference>
<protein>
    <submittedName>
        <fullName evidence="9 12">Membrane protein</fullName>
    </submittedName>
</protein>
<evidence type="ECO:0000313" key="13">
    <source>
        <dbReference type="Proteomes" id="UP000283732"/>
    </source>
</evidence>
<comment type="similarity">
    <text evidence="2">Belongs to the SusD family.</text>
</comment>
<sequence>MKNIAIFLLIVLSASSFSCDFLEEEPKGLISDTYAKTEEGVESLILSIYQRNRYLTERLYKFADCGTDLTTYATNGVGWPYEEAMIYNDPLMISNRWNSQYWKYLYKGLNVANLGVQYIQETPIAHEEKKNQLISEVHALRAFYLFMIVETYGPASHYADTPSQSVITEGYQPGIAVFYKKILEDLDIAFQYLDIPQNTQWGRMNIGVAKTLKMRVLMALAAYDDAIITGAGYTKQQCYDEVVRLCNSVINDYNYKLLDNYASVFDVNNQINDEIIWSIQYTSDLVYNGMDLTDIDANSMHRYFVGWYNKSAKNPNINIDGLWSHSRVYGREYRCTMPTYYYISLFDKFDKRREQTFQTAWCRIPDNWNNEPDYSDTLLIRTLDVVSDEYVKSYEDRGIIVDNITDLYDINTGIPTINGRSCHHTMTKYLDPSRDEAKREEGFKDLILMRLGEVYITLAEAYVRTNQPEKAAEVITQLRKRALIDGHESALKVTAADVDMDFILEEGARELGCELNRWYMLKRSGKMVEWVKEHNPDITLIKDYHIYRPLPQDALYEVTNLDVFVQNKGYK</sequence>
<dbReference type="PROSITE" id="PS51257">
    <property type="entry name" value="PROKAR_LIPOPROTEIN"/>
    <property type="match status" value="1"/>
</dbReference>
<dbReference type="GeneID" id="49203954"/>
<dbReference type="Pfam" id="PF07980">
    <property type="entry name" value="SusD_RagB"/>
    <property type="match status" value="1"/>
</dbReference>
<keyword evidence="3 6" id="KW-0732">Signal</keyword>
<reference evidence="9" key="2">
    <citation type="submission" date="2022-01" db="EMBL/GenBank/DDBJ databases">
        <title>Novel bile acid biosynthetic pathways are enriched in the microbiome of centenarians.</title>
        <authorList>
            <person name="Sato Y."/>
            <person name="Atarashi K."/>
            <person name="Plichta R.D."/>
            <person name="Arai Y."/>
            <person name="Sasajima S."/>
            <person name="Kearney M.S."/>
            <person name="Suda W."/>
            <person name="Takeshita K."/>
            <person name="Sasaki T."/>
            <person name="Okamoto S."/>
            <person name="Skelly N.A."/>
            <person name="Okamura Y."/>
            <person name="Vlamakis H."/>
            <person name="Li Y."/>
            <person name="Tanoue T."/>
            <person name="Takei H."/>
            <person name="Nittono H."/>
            <person name="Narushima S."/>
            <person name="Irie J."/>
            <person name="Itoh H."/>
            <person name="Moriya K."/>
            <person name="Sugiura Y."/>
            <person name="Suematsu M."/>
            <person name="Moritoki N."/>
            <person name="Shibata S."/>
            <person name="Littman R.D."/>
            <person name="Fischbach A.M."/>
            <person name="Uwamino Y."/>
            <person name="Inoue T."/>
            <person name="Honda A."/>
            <person name="Hattori M."/>
            <person name="Murai T."/>
            <person name="Xavier J.R."/>
            <person name="Hirose N."/>
            <person name="Honda K."/>
        </authorList>
    </citation>
    <scope>NUCLEOTIDE SEQUENCE</scope>
    <source>
        <strain evidence="9">CE91-St3</strain>
    </source>
</reference>
<dbReference type="EMBL" id="QSII01000004">
    <property type="protein sequence ID" value="RHC88601.1"/>
    <property type="molecule type" value="Genomic_DNA"/>
</dbReference>
<evidence type="ECO:0000313" key="10">
    <source>
        <dbReference type="EMBL" id="RGZ47372.1"/>
    </source>
</evidence>
<evidence type="ECO:0000256" key="2">
    <source>
        <dbReference type="ARBA" id="ARBA00006275"/>
    </source>
</evidence>
<dbReference type="SUPFAM" id="SSF48452">
    <property type="entry name" value="TPR-like"/>
    <property type="match status" value="1"/>
</dbReference>
<keyword evidence="4" id="KW-0472">Membrane</keyword>
<keyword evidence="5" id="KW-0998">Cell outer membrane</keyword>
<organism evidence="12 13">
    <name type="scientific">Parabacteroides merdae</name>
    <dbReference type="NCBI Taxonomy" id="46503"/>
    <lineage>
        <taxon>Bacteria</taxon>
        <taxon>Pseudomonadati</taxon>
        <taxon>Bacteroidota</taxon>
        <taxon>Bacteroidia</taxon>
        <taxon>Bacteroidales</taxon>
        <taxon>Tannerellaceae</taxon>
        <taxon>Parabacteroides</taxon>
    </lineage>
</organism>
<feature type="domain" description="RagB/SusD" evidence="7">
    <location>
        <begin position="326"/>
        <end position="570"/>
    </location>
</feature>
<dbReference type="Pfam" id="PF14322">
    <property type="entry name" value="SusD-like_3"/>
    <property type="match status" value="1"/>
</dbReference>
<comment type="caution">
    <text evidence="12">The sequence shown here is derived from an EMBL/GenBank/DDBJ whole genome shotgun (WGS) entry which is preliminary data.</text>
</comment>
<dbReference type="Proteomes" id="UP000285173">
    <property type="component" value="Unassembled WGS sequence"/>
</dbReference>
<dbReference type="Proteomes" id="UP000286260">
    <property type="component" value="Unassembled WGS sequence"/>
</dbReference>
<dbReference type="RefSeq" id="WP_005633445.1">
    <property type="nucleotide sequence ID" value="NZ_BAABYG010000001.1"/>
</dbReference>
<dbReference type="EMBL" id="BQNZ01000002">
    <property type="protein sequence ID" value="GKH72271.1"/>
    <property type="molecule type" value="Genomic_DNA"/>
</dbReference>
<proteinExistence type="inferred from homology"/>
<evidence type="ECO:0000313" key="14">
    <source>
        <dbReference type="Proteomes" id="UP000285173"/>
    </source>
</evidence>
<evidence type="ECO:0000256" key="3">
    <source>
        <dbReference type="ARBA" id="ARBA00022729"/>
    </source>
</evidence>